<name>A0A645ABJ6_9ZZZZ</name>
<evidence type="ECO:0000313" key="1">
    <source>
        <dbReference type="EMBL" id="MPM50286.1"/>
    </source>
</evidence>
<organism evidence="1">
    <name type="scientific">bioreactor metagenome</name>
    <dbReference type="NCBI Taxonomy" id="1076179"/>
    <lineage>
        <taxon>unclassified sequences</taxon>
        <taxon>metagenomes</taxon>
        <taxon>ecological metagenomes</taxon>
    </lineage>
</organism>
<accession>A0A645ABJ6</accession>
<proteinExistence type="predicted"/>
<reference evidence="1" key="1">
    <citation type="submission" date="2019-08" db="EMBL/GenBank/DDBJ databases">
        <authorList>
            <person name="Kucharzyk K."/>
            <person name="Murdoch R.W."/>
            <person name="Higgins S."/>
            <person name="Loffler F."/>
        </authorList>
    </citation>
    <scope>NUCLEOTIDE SEQUENCE</scope>
</reference>
<sequence length="64" mass="6614">MKKSLESAMPCPNRFMATAAYIAGSPVFIAAGSSTAPTRGTAGLGQTSHEMIIMVMPIAQNAID</sequence>
<dbReference type="EMBL" id="VSSQ01012898">
    <property type="protein sequence ID" value="MPM50286.1"/>
    <property type="molecule type" value="Genomic_DNA"/>
</dbReference>
<dbReference type="AlphaFoldDB" id="A0A645ABJ6"/>
<gene>
    <name evidence="1" type="ORF">SDC9_97025</name>
</gene>
<comment type="caution">
    <text evidence="1">The sequence shown here is derived from an EMBL/GenBank/DDBJ whole genome shotgun (WGS) entry which is preliminary data.</text>
</comment>
<protein>
    <submittedName>
        <fullName evidence="1">Uncharacterized protein</fullName>
    </submittedName>
</protein>